<keyword evidence="3" id="KW-0328">Glycosyltransferase</keyword>
<dbReference type="GO" id="GO:0016763">
    <property type="term" value="F:pentosyltransferase activity"/>
    <property type="evidence" value="ECO:0007669"/>
    <property type="project" value="TreeGrafter"/>
</dbReference>
<proteinExistence type="predicted"/>
<keyword evidence="2" id="KW-1003">Cell membrane</keyword>
<dbReference type="EMBL" id="VCLA01000130">
    <property type="protein sequence ID" value="MQT01570.1"/>
    <property type="molecule type" value="Genomic_DNA"/>
</dbReference>
<accession>A0A646KHP6</accession>
<dbReference type="InterPro" id="IPR050297">
    <property type="entry name" value="LipidA_mod_glycosyltrf_83"/>
</dbReference>
<dbReference type="Proteomes" id="UP000419138">
    <property type="component" value="Unassembled WGS sequence"/>
</dbReference>
<feature type="transmembrane region" description="Helical" evidence="8">
    <location>
        <begin position="241"/>
        <end position="257"/>
    </location>
</feature>
<dbReference type="InterPro" id="IPR038731">
    <property type="entry name" value="RgtA/B/C-like"/>
</dbReference>
<feature type="transmembrane region" description="Helical" evidence="8">
    <location>
        <begin position="54"/>
        <end position="71"/>
    </location>
</feature>
<evidence type="ECO:0000256" key="6">
    <source>
        <dbReference type="ARBA" id="ARBA00022989"/>
    </source>
</evidence>
<keyword evidence="6 8" id="KW-1133">Transmembrane helix</keyword>
<dbReference type="OrthoDB" id="4098437at2"/>
<keyword evidence="4 10" id="KW-0808">Transferase</keyword>
<evidence type="ECO:0000256" key="2">
    <source>
        <dbReference type="ARBA" id="ARBA00022475"/>
    </source>
</evidence>
<feature type="transmembrane region" description="Helical" evidence="8">
    <location>
        <begin position="415"/>
        <end position="434"/>
    </location>
</feature>
<comment type="subcellular location">
    <subcellularLocation>
        <location evidence="1">Cell membrane</location>
        <topology evidence="1">Multi-pass membrane protein</topology>
    </subcellularLocation>
</comment>
<keyword evidence="5 8" id="KW-0812">Transmembrane</keyword>
<feature type="transmembrane region" description="Helical" evidence="8">
    <location>
        <begin position="263"/>
        <end position="280"/>
    </location>
</feature>
<evidence type="ECO:0000256" key="7">
    <source>
        <dbReference type="ARBA" id="ARBA00023136"/>
    </source>
</evidence>
<organism evidence="10 11">
    <name type="scientific">Streptomyces jumonjinensis</name>
    <dbReference type="NCBI Taxonomy" id="1945"/>
    <lineage>
        <taxon>Bacteria</taxon>
        <taxon>Bacillati</taxon>
        <taxon>Actinomycetota</taxon>
        <taxon>Actinomycetes</taxon>
        <taxon>Kitasatosporales</taxon>
        <taxon>Streptomycetaceae</taxon>
        <taxon>Streptomyces</taxon>
    </lineage>
</organism>
<evidence type="ECO:0000256" key="3">
    <source>
        <dbReference type="ARBA" id="ARBA00022676"/>
    </source>
</evidence>
<feature type="domain" description="Glycosyltransferase RgtA/B/C/D-like" evidence="9">
    <location>
        <begin position="144"/>
        <end position="288"/>
    </location>
</feature>
<dbReference type="PANTHER" id="PTHR33908">
    <property type="entry name" value="MANNOSYLTRANSFERASE YKCB-RELATED"/>
    <property type="match status" value="1"/>
</dbReference>
<keyword evidence="7 8" id="KW-0472">Membrane</keyword>
<sequence length="574" mass="61342">MPAQRAESESPGAIPGKRRRIIVVTACALTAAAVLQQLLIVLGHGRLLPGWQPWPFLLGAAPAWLAIRPWWARAEVPARCARIVRSVRRVPAPLWPAAVLLLAAGAWAWLQDKEPYIGHEEAVYANKARSWWNGLPDAGWGVYRPVGLPWLGRIALEIHPDVGALRTVALALTLFTLATVYLVAARWLSPRRAVVVVLVVLSGLGFLRRVPEFLNDIGATGLLLWVIFLLVRAQENRDGKALLLVPFIALAAFYLRYGVVGNLLAIAVSALIAYGPRAWLARGRQLAIAGGVLCAGLLPHFLYATATTGSPLGIIFFATDQAERLFIGDGLLYYLAIFPYRLAGDLGAVVMTAGLVVAGAAARRLWRSRRPVPGAGAAPGAAPVRDDDRRHVFLGSSAVLICVVLGLATDGEPRFVYAPVVLLTILGVGGLARAARAWTPVVLGCVAALSALTVLGSAQVIAHGAMAAPNLLKKSTVPVALELRSERPCLLVTGYEPDLGWYSGCDAVTYGQFRELSPPRGTDISFVLFEKGRLQPSAGELERLIGDRRTSSRTIPAEGSIGDATVITLHRGAS</sequence>
<keyword evidence="11" id="KW-1185">Reference proteome</keyword>
<feature type="transmembrane region" description="Helical" evidence="8">
    <location>
        <begin position="193"/>
        <end position="211"/>
    </location>
</feature>
<feature type="transmembrane region" description="Helical" evidence="8">
    <location>
        <begin position="92"/>
        <end position="110"/>
    </location>
</feature>
<gene>
    <name evidence="10" type="ORF">FF041_15550</name>
</gene>
<feature type="transmembrane region" description="Helical" evidence="8">
    <location>
        <begin position="217"/>
        <end position="234"/>
    </location>
</feature>
<dbReference type="GO" id="GO:0009103">
    <property type="term" value="P:lipopolysaccharide biosynthetic process"/>
    <property type="evidence" value="ECO:0007669"/>
    <property type="project" value="UniProtKB-ARBA"/>
</dbReference>
<evidence type="ECO:0000259" key="9">
    <source>
        <dbReference type="Pfam" id="PF13231"/>
    </source>
</evidence>
<comment type="caution">
    <text evidence="10">The sequence shown here is derived from an EMBL/GenBank/DDBJ whole genome shotgun (WGS) entry which is preliminary data.</text>
</comment>
<evidence type="ECO:0000256" key="5">
    <source>
        <dbReference type="ARBA" id="ARBA00022692"/>
    </source>
</evidence>
<feature type="transmembrane region" description="Helical" evidence="8">
    <location>
        <begin position="292"/>
        <end position="318"/>
    </location>
</feature>
<dbReference type="GO" id="GO:0005886">
    <property type="term" value="C:plasma membrane"/>
    <property type="evidence" value="ECO:0007669"/>
    <property type="project" value="UniProtKB-SubCell"/>
</dbReference>
<feature type="transmembrane region" description="Helical" evidence="8">
    <location>
        <begin position="163"/>
        <end position="184"/>
    </location>
</feature>
<feature type="transmembrane region" description="Helical" evidence="8">
    <location>
        <begin position="441"/>
        <end position="462"/>
    </location>
</feature>
<evidence type="ECO:0000313" key="10">
    <source>
        <dbReference type="EMBL" id="MQT01570.1"/>
    </source>
</evidence>
<feature type="transmembrane region" description="Helical" evidence="8">
    <location>
        <begin position="392"/>
        <end position="409"/>
    </location>
</feature>
<evidence type="ECO:0000256" key="8">
    <source>
        <dbReference type="SAM" id="Phobius"/>
    </source>
</evidence>
<name>A0A646KHP6_STRJU</name>
<dbReference type="PANTHER" id="PTHR33908:SF11">
    <property type="entry name" value="MEMBRANE PROTEIN"/>
    <property type="match status" value="1"/>
</dbReference>
<feature type="transmembrane region" description="Helical" evidence="8">
    <location>
        <begin position="21"/>
        <end position="42"/>
    </location>
</feature>
<evidence type="ECO:0000256" key="4">
    <source>
        <dbReference type="ARBA" id="ARBA00022679"/>
    </source>
</evidence>
<protein>
    <submittedName>
        <fullName evidence="10">Glycosyltransferase family 39 protein</fullName>
    </submittedName>
</protein>
<dbReference type="Pfam" id="PF13231">
    <property type="entry name" value="PMT_2"/>
    <property type="match status" value="1"/>
</dbReference>
<reference evidence="10 11" key="1">
    <citation type="submission" date="2019-05" db="EMBL/GenBank/DDBJ databases">
        <title>Comparative genomics and metabolomics analyses of clavulanic acid producing Streptomyces species provides insight into specialized metabolism and evolution of beta-lactam biosynthetic gene clusters.</title>
        <authorList>
            <person name="Moore M.A."/>
            <person name="Cruz-Morales P."/>
            <person name="Barona Gomez F."/>
            <person name="Kapil T."/>
        </authorList>
    </citation>
    <scope>NUCLEOTIDE SEQUENCE [LARGE SCALE GENOMIC DNA]</scope>
    <source>
        <strain evidence="10 11">NRRL 5741</strain>
    </source>
</reference>
<feature type="transmembrane region" description="Helical" evidence="8">
    <location>
        <begin position="338"/>
        <end position="361"/>
    </location>
</feature>
<evidence type="ECO:0000256" key="1">
    <source>
        <dbReference type="ARBA" id="ARBA00004651"/>
    </source>
</evidence>
<dbReference type="AlphaFoldDB" id="A0A646KHP6"/>
<dbReference type="RefSeq" id="WP_153523351.1">
    <property type="nucleotide sequence ID" value="NZ_JBEPDZ010000045.1"/>
</dbReference>
<evidence type="ECO:0000313" key="11">
    <source>
        <dbReference type="Proteomes" id="UP000419138"/>
    </source>
</evidence>